<feature type="domain" description="EF-hand" evidence="7">
    <location>
        <begin position="528"/>
        <end position="563"/>
    </location>
</feature>
<keyword evidence="4" id="KW-0106">Calcium</keyword>
<gene>
    <name evidence="8" type="ORF">MICPUN_55903</name>
</gene>
<dbReference type="SMART" id="SM00054">
    <property type="entry name" value="EFh"/>
    <property type="match status" value="4"/>
</dbReference>
<dbReference type="InParanoid" id="C1DYL0"/>
<keyword evidence="3" id="KW-0479">Metal-binding</keyword>
<evidence type="ECO:0000256" key="5">
    <source>
        <dbReference type="ARBA" id="ARBA00023211"/>
    </source>
</evidence>
<dbReference type="OMA" id="CRENKVR"/>
<evidence type="ECO:0000313" key="9">
    <source>
        <dbReference type="Proteomes" id="UP000002009"/>
    </source>
</evidence>
<feature type="domain" description="EF-hand" evidence="7">
    <location>
        <begin position="666"/>
        <end position="689"/>
    </location>
</feature>
<dbReference type="Pfam" id="PF13499">
    <property type="entry name" value="EF-hand_7"/>
    <property type="match status" value="2"/>
</dbReference>
<keyword evidence="5" id="KW-0464">Manganese</keyword>
<feature type="domain" description="EF-hand" evidence="7">
    <location>
        <begin position="567"/>
        <end position="602"/>
    </location>
</feature>
<dbReference type="CDD" id="cd00051">
    <property type="entry name" value="EFh"/>
    <property type="match status" value="2"/>
</dbReference>
<evidence type="ECO:0000259" key="7">
    <source>
        <dbReference type="PROSITE" id="PS50222"/>
    </source>
</evidence>
<dbReference type="STRING" id="296587.C1DYL0"/>
<dbReference type="InterPro" id="IPR004843">
    <property type="entry name" value="Calcineurin-like_PHP"/>
</dbReference>
<dbReference type="EC" id="3.1.3.16" evidence="6"/>
<dbReference type="SUPFAM" id="SSF56300">
    <property type="entry name" value="Metallo-dependent phosphatases"/>
    <property type="match status" value="1"/>
</dbReference>
<dbReference type="InterPro" id="IPR011992">
    <property type="entry name" value="EF-hand-dom_pair"/>
</dbReference>
<dbReference type="Gene3D" id="3.60.21.10">
    <property type="match status" value="1"/>
</dbReference>
<proteinExistence type="inferred from homology"/>
<dbReference type="InterPro" id="IPR029052">
    <property type="entry name" value="Metallo-depent_PP-like"/>
</dbReference>
<dbReference type="Pfam" id="PF00149">
    <property type="entry name" value="Metallophos"/>
    <property type="match status" value="1"/>
</dbReference>
<dbReference type="AlphaFoldDB" id="C1DYL0"/>
<dbReference type="InterPro" id="IPR051134">
    <property type="entry name" value="PPP_phosphatase"/>
</dbReference>
<protein>
    <recommendedName>
        <fullName evidence="6">Serine/threonine-protein phosphatase</fullName>
        <ecNumber evidence="6">3.1.3.16</ecNumber>
    </recommendedName>
</protein>
<comment type="cofactor">
    <cofactor evidence="1">
        <name>Mn(2+)</name>
        <dbReference type="ChEBI" id="CHEBI:29035"/>
    </cofactor>
</comment>
<name>C1DYL0_MICCC</name>
<dbReference type="InterPro" id="IPR018247">
    <property type="entry name" value="EF_Hand_1_Ca_BS"/>
</dbReference>
<dbReference type="PROSITE" id="PS00018">
    <property type="entry name" value="EF_HAND_1"/>
    <property type="match status" value="3"/>
</dbReference>
<dbReference type="SUPFAM" id="SSF47473">
    <property type="entry name" value="EF-hand"/>
    <property type="match status" value="1"/>
</dbReference>
<dbReference type="Proteomes" id="UP000002009">
    <property type="component" value="Chromosome 2"/>
</dbReference>
<dbReference type="GeneID" id="8240900"/>
<evidence type="ECO:0000256" key="3">
    <source>
        <dbReference type="ARBA" id="ARBA00022723"/>
    </source>
</evidence>
<reference evidence="8 9" key="1">
    <citation type="journal article" date="2009" name="Science">
        <title>Green evolution and dynamic adaptations revealed by genomes of the marine picoeukaryotes Micromonas.</title>
        <authorList>
            <person name="Worden A.Z."/>
            <person name="Lee J.H."/>
            <person name="Mock T."/>
            <person name="Rouze P."/>
            <person name="Simmons M.P."/>
            <person name="Aerts A.L."/>
            <person name="Allen A.E."/>
            <person name="Cuvelier M.L."/>
            <person name="Derelle E."/>
            <person name="Everett M.V."/>
            <person name="Foulon E."/>
            <person name="Grimwood J."/>
            <person name="Gundlach H."/>
            <person name="Henrissat B."/>
            <person name="Napoli C."/>
            <person name="McDonald S.M."/>
            <person name="Parker M.S."/>
            <person name="Rombauts S."/>
            <person name="Salamov A."/>
            <person name="Von Dassow P."/>
            <person name="Badger J.H."/>
            <person name="Coutinho P.M."/>
            <person name="Demir E."/>
            <person name="Dubchak I."/>
            <person name="Gentemann C."/>
            <person name="Eikrem W."/>
            <person name="Gready J.E."/>
            <person name="John U."/>
            <person name="Lanier W."/>
            <person name="Lindquist E.A."/>
            <person name="Lucas S."/>
            <person name="Mayer K.F."/>
            <person name="Moreau H."/>
            <person name="Not F."/>
            <person name="Otillar R."/>
            <person name="Panaud O."/>
            <person name="Pangilinan J."/>
            <person name="Paulsen I."/>
            <person name="Piegu B."/>
            <person name="Poliakov A."/>
            <person name="Robbens S."/>
            <person name="Schmutz J."/>
            <person name="Toulza E."/>
            <person name="Wyss T."/>
            <person name="Zelensky A."/>
            <person name="Zhou K."/>
            <person name="Armbrust E.V."/>
            <person name="Bhattacharya D."/>
            <person name="Goodenough U.W."/>
            <person name="Van de Peer Y."/>
            <person name="Grigoriev I.V."/>
        </authorList>
    </citation>
    <scope>NUCLEOTIDE SEQUENCE [LARGE SCALE GENOMIC DNA]</scope>
    <source>
        <strain evidence="9">RCC299 / NOUM17</strain>
    </source>
</reference>
<keyword evidence="9" id="KW-1185">Reference proteome</keyword>
<dbReference type="PANTHER" id="PTHR45668">
    <property type="entry name" value="SERINE/THREONINE-PROTEIN PHOSPHATASE 5-RELATED"/>
    <property type="match status" value="1"/>
</dbReference>
<comment type="catalytic activity">
    <reaction evidence="6">
        <text>O-phospho-L-threonyl-[protein] + H2O = L-threonyl-[protein] + phosphate</text>
        <dbReference type="Rhea" id="RHEA:47004"/>
        <dbReference type="Rhea" id="RHEA-COMP:11060"/>
        <dbReference type="Rhea" id="RHEA-COMP:11605"/>
        <dbReference type="ChEBI" id="CHEBI:15377"/>
        <dbReference type="ChEBI" id="CHEBI:30013"/>
        <dbReference type="ChEBI" id="CHEBI:43474"/>
        <dbReference type="ChEBI" id="CHEBI:61977"/>
        <dbReference type="EC" id="3.1.3.16"/>
    </reaction>
</comment>
<organism evidence="8 9">
    <name type="scientific">Micromonas commoda (strain RCC299 / NOUM17 / CCMP2709)</name>
    <name type="common">Picoplanktonic green alga</name>
    <dbReference type="NCBI Taxonomy" id="296587"/>
    <lineage>
        <taxon>Eukaryota</taxon>
        <taxon>Viridiplantae</taxon>
        <taxon>Chlorophyta</taxon>
        <taxon>Mamiellophyceae</taxon>
        <taxon>Mamiellales</taxon>
        <taxon>Mamiellaceae</taxon>
        <taxon>Micromonas</taxon>
    </lineage>
</organism>
<dbReference type="PROSITE" id="PS50222">
    <property type="entry name" value="EF_HAND_2"/>
    <property type="match status" value="4"/>
</dbReference>
<dbReference type="InterPro" id="IPR002048">
    <property type="entry name" value="EF_hand_dom"/>
</dbReference>
<sequence>METPASLSNSAAAATIIQRAFRIAQRRIASDQADLAAILNSLEEAEEHRINARTGVMSRVGKNLESIGAGFGIRSMIRSLADRRHAKEEPQTGTLPSLTITSIDNLVNGLGNGERVAQVDALTILGAATVMFMDEPSVCDVTVPPNGKCIVVGDLHGQLDDLLHLFKTFGQPSEKLTWIFNGDLVDRGDHACEIVLLIFALKLKHPKFVFVNRGNHEEPHINIYSGFEEECMAKYDHRVFQMFHAAFVWLPYACIVNGKTLVLHGGLPRDETVSVNDIRNIARGPDVCSEKHNMGNEEWIRDVLWSDPHHDPEFLGYEVSSRGAGVLWGKDATHRFLDKEGLAAMVRSHQCVQNGVEAAHDGRVYTVFSASNYCGTSGNLGAAVVFSHGDEKPTQVYQWDQSKLSSIAGQVITSRQSREQKRLAAVRQAAEYIVENKTALMEYYRRVDSADTGVVSFFEWAKGLAAVLQVRLAWQKLVSGLVSADDMDASCDGVRYERWLQRFTVELKGGCKEWQEEVVGKISAAVLQSGGDLVRAFKEIDTDASGEISNEEFKVAVRTRLPSLAVLSDAQLDAVVNAFDADGSGQVDVHEFADMLKRHIARSIQKSTKGADLDVVGLQWHTKAEPEQAIECETPKTGLERVLADAVAQLFFTHRRELFHIWHTYFDVEKKGSISADEFVQSVQALDTEGGTGMLSDGSLRRLVEVLDTNGDGRIDFMEFSRNIGSLVERVHGNPSIQR</sequence>
<dbReference type="PROSITE" id="PS00125">
    <property type="entry name" value="SER_THR_PHOSPHATASE"/>
    <property type="match status" value="1"/>
</dbReference>
<dbReference type="EMBL" id="CP001323">
    <property type="protein sequence ID" value="ACO61446.1"/>
    <property type="molecule type" value="Genomic_DNA"/>
</dbReference>
<evidence type="ECO:0000256" key="1">
    <source>
        <dbReference type="ARBA" id="ARBA00001936"/>
    </source>
</evidence>
<dbReference type="RefSeq" id="XP_002500188.1">
    <property type="nucleotide sequence ID" value="XM_002500142.1"/>
</dbReference>
<dbReference type="KEGG" id="mis:MICPUN_55903"/>
<dbReference type="eggNOG" id="KOG0377">
    <property type="taxonomic scope" value="Eukaryota"/>
</dbReference>
<evidence type="ECO:0000256" key="4">
    <source>
        <dbReference type="ARBA" id="ARBA00022837"/>
    </source>
</evidence>
<dbReference type="OrthoDB" id="497745at2759"/>
<evidence type="ECO:0000313" key="8">
    <source>
        <dbReference type="EMBL" id="ACO61446.1"/>
    </source>
</evidence>
<evidence type="ECO:0000256" key="6">
    <source>
        <dbReference type="RuleBase" id="RU004273"/>
    </source>
</evidence>
<dbReference type="GO" id="GO:0004722">
    <property type="term" value="F:protein serine/threonine phosphatase activity"/>
    <property type="evidence" value="ECO:0007669"/>
    <property type="project" value="UniProtKB-EC"/>
</dbReference>
<dbReference type="InterPro" id="IPR006186">
    <property type="entry name" value="Ser/Thr-sp_prot-phosphatase"/>
</dbReference>
<accession>C1DYL0</accession>
<comment type="similarity">
    <text evidence="2 6">Belongs to the PPP phosphatase family.</text>
</comment>
<feature type="domain" description="EF-hand" evidence="7">
    <location>
        <begin position="695"/>
        <end position="730"/>
    </location>
</feature>
<dbReference type="SMART" id="SM00156">
    <property type="entry name" value="PP2Ac"/>
    <property type="match status" value="1"/>
</dbReference>
<dbReference type="GO" id="GO:0005509">
    <property type="term" value="F:calcium ion binding"/>
    <property type="evidence" value="ECO:0007669"/>
    <property type="project" value="InterPro"/>
</dbReference>
<evidence type="ECO:0000256" key="2">
    <source>
        <dbReference type="ARBA" id="ARBA00008294"/>
    </source>
</evidence>
<dbReference type="PRINTS" id="PR00114">
    <property type="entry name" value="STPHPHTASE"/>
</dbReference>
<dbReference type="Gene3D" id="1.10.238.10">
    <property type="entry name" value="EF-hand"/>
    <property type="match status" value="2"/>
</dbReference>
<dbReference type="PANTHER" id="PTHR45668:SF5">
    <property type="entry name" value="SERINE_THREONINE-PROTEIN PHOSPHATASE 5"/>
    <property type="match status" value="1"/>
</dbReference>
<keyword evidence="6" id="KW-0378">Hydrolase</keyword>